<dbReference type="EMBL" id="JAPHNI010000128">
    <property type="protein sequence ID" value="KAJ8115668.1"/>
    <property type="molecule type" value="Genomic_DNA"/>
</dbReference>
<comment type="caution">
    <text evidence="1">The sequence shown here is derived from an EMBL/GenBank/DDBJ whole genome shotgun (WGS) entry which is preliminary data.</text>
</comment>
<keyword evidence="2" id="KW-1185">Reference proteome</keyword>
<protein>
    <submittedName>
        <fullName evidence="1">Uncharacterized protein</fullName>
    </submittedName>
</protein>
<evidence type="ECO:0000313" key="2">
    <source>
        <dbReference type="Proteomes" id="UP001153331"/>
    </source>
</evidence>
<gene>
    <name evidence="1" type="ORF">OPT61_g2737</name>
</gene>
<proteinExistence type="predicted"/>
<reference evidence="1" key="1">
    <citation type="submission" date="2022-11" db="EMBL/GenBank/DDBJ databases">
        <title>Genome Sequence of Boeremia exigua.</title>
        <authorList>
            <person name="Buettner E."/>
        </authorList>
    </citation>
    <scope>NUCLEOTIDE SEQUENCE</scope>
    <source>
        <strain evidence="1">CU02</strain>
    </source>
</reference>
<name>A0ACC2IKD9_9PLEO</name>
<sequence length="103" mass="11657">MVTFQRPNETNYSEKFLSCRRPPSPCPRPKEPTMSRVKHGIKDKVTSVKSHFHRHQESSKVPMLGNGKQGAGFYAIDGLDGRQDSGVRVGEQRSGHVREHSER</sequence>
<accession>A0ACC2IKD9</accession>
<organism evidence="1 2">
    <name type="scientific">Boeremia exigua</name>
    <dbReference type="NCBI Taxonomy" id="749465"/>
    <lineage>
        <taxon>Eukaryota</taxon>
        <taxon>Fungi</taxon>
        <taxon>Dikarya</taxon>
        <taxon>Ascomycota</taxon>
        <taxon>Pezizomycotina</taxon>
        <taxon>Dothideomycetes</taxon>
        <taxon>Pleosporomycetidae</taxon>
        <taxon>Pleosporales</taxon>
        <taxon>Pleosporineae</taxon>
        <taxon>Didymellaceae</taxon>
        <taxon>Boeremia</taxon>
    </lineage>
</organism>
<evidence type="ECO:0000313" key="1">
    <source>
        <dbReference type="EMBL" id="KAJ8115668.1"/>
    </source>
</evidence>
<dbReference type="Proteomes" id="UP001153331">
    <property type="component" value="Unassembled WGS sequence"/>
</dbReference>